<feature type="signal peptide" evidence="1">
    <location>
        <begin position="1"/>
        <end position="25"/>
    </location>
</feature>
<accession>A0A7W7I050</accession>
<name>A0A7W7I050_9ACTN</name>
<keyword evidence="3" id="KW-1185">Reference proteome</keyword>
<evidence type="ECO:0000256" key="1">
    <source>
        <dbReference type="SAM" id="SignalP"/>
    </source>
</evidence>
<sequence length="186" mass="18758">MHSRLFSTLAAVAVALAGVLVPATAASASIRFDPATGTGFVGGGDVRTAYRWSAATLRAVAAGVTFSHSTSIEDTYSVVCGGTRPVTVEVTHLRLSARDDLSSSVAYDTTAGYGAGRGGRVVGFRLTGAVSGISGTTVGPTVGAPCPAGRSGTDTIEKVRLKSSATTSALTASYKGVDRDLLVTRS</sequence>
<dbReference type="RefSeq" id="WP_184995217.1">
    <property type="nucleotide sequence ID" value="NZ_BOMK01000024.1"/>
</dbReference>
<keyword evidence="1" id="KW-0732">Signal</keyword>
<dbReference type="Proteomes" id="UP000578112">
    <property type="component" value="Unassembled WGS sequence"/>
</dbReference>
<dbReference type="AlphaFoldDB" id="A0A7W7I050"/>
<comment type="caution">
    <text evidence="2">The sequence shown here is derived from an EMBL/GenBank/DDBJ whole genome shotgun (WGS) entry which is preliminary data.</text>
</comment>
<feature type="chain" id="PRO_5039078822" evidence="1">
    <location>
        <begin position="26"/>
        <end position="186"/>
    </location>
</feature>
<evidence type="ECO:0000313" key="2">
    <source>
        <dbReference type="EMBL" id="MBB4763977.1"/>
    </source>
</evidence>
<protein>
    <submittedName>
        <fullName evidence="2">Uncharacterized protein</fullName>
    </submittedName>
</protein>
<reference evidence="2 3" key="1">
    <citation type="submission" date="2020-08" db="EMBL/GenBank/DDBJ databases">
        <title>Sequencing the genomes of 1000 actinobacteria strains.</title>
        <authorList>
            <person name="Klenk H.-P."/>
        </authorList>
    </citation>
    <scope>NUCLEOTIDE SEQUENCE [LARGE SCALE GENOMIC DNA]</scope>
    <source>
        <strain evidence="2 3">DSM 43149</strain>
    </source>
</reference>
<evidence type="ECO:0000313" key="3">
    <source>
        <dbReference type="Proteomes" id="UP000578112"/>
    </source>
</evidence>
<dbReference type="EMBL" id="JACHNH010000001">
    <property type="protein sequence ID" value="MBB4763977.1"/>
    <property type="molecule type" value="Genomic_DNA"/>
</dbReference>
<proteinExistence type="predicted"/>
<gene>
    <name evidence="2" type="ORF">BJ971_004533</name>
</gene>
<organism evidence="2 3">
    <name type="scientific">Actinoplanes digitatis</name>
    <dbReference type="NCBI Taxonomy" id="1868"/>
    <lineage>
        <taxon>Bacteria</taxon>
        <taxon>Bacillati</taxon>
        <taxon>Actinomycetota</taxon>
        <taxon>Actinomycetes</taxon>
        <taxon>Micromonosporales</taxon>
        <taxon>Micromonosporaceae</taxon>
        <taxon>Actinoplanes</taxon>
    </lineage>
</organism>